<dbReference type="Proteomes" id="UP000614058">
    <property type="component" value="Unassembled WGS sequence"/>
</dbReference>
<evidence type="ECO:0000313" key="3">
    <source>
        <dbReference type="Proteomes" id="UP000614058"/>
    </source>
</evidence>
<organism evidence="2 3">
    <name type="scientific">Kingella bonacorsii</name>
    <dbReference type="NCBI Taxonomy" id="2796361"/>
    <lineage>
        <taxon>Bacteria</taxon>
        <taxon>Pseudomonadati</taxon>
        <taxon>Pseudomonadota</taxon>
        <taxon>Betaproteobacteria</taxon>
        <taxon>Neisseriales</taxon>
        <taxon>Neisseriaceae</taxon>
        <taxon>Kingella</taxon>
    </lineage>
</organism>
<feature type="transmembrane region" description="Helical" evidence="1">
    <location>
        <begin position="75"/>
        <end position="105"/>
    </location>
</feature>
<name>A0ABS1BUJ8_9NEIS</name>
<keyword evidence="1" id="KW-0472">Membrane</keyword>
<proteinExistence type="predicted"/>
<keyword evidence="1" id="KW-0812">Transmembrane</keyword>
<evidence type="ECO:0000313" key="2">
    <source>
        <dbReference type="EMBL" id="MBK0396965.1"/>
    </source>
</evidence>
<keyword evidence="3" id="KW-1185">Reference proteome</keyword>
<sequence length="111" mass="11859">MALINCPECDHQVSDQAFKCPSCGSQLRKAKRSFMGKLIKWTFILFNLLMLWWMIGGIGAGSEAISSANSDAQQAGAAIGTGIGMIMIGGIWLVGDVVLGLLVLFTRPKAN</sequence>
<dbReference type="EMBL" id="JAEHNZ010000003">
    <property type="protein sequence ID" value="MBK0396965.1"/>
    <property type="molecule type" value="Genomic_DNA"/>
</dbReference>
<comment type="caution">
    <text evidence="2">The sequence shown here is derived from an EMBL/GenBank/DDBJ whole genome shotgun (WGS) entry which is preliminary data.</text>
</comment>
<accession>A0ABS1BUJ8</accession>
<evidence type="ECO:0000256" key="1">
    <source>
        <dbReference type="SAM" id="Phobius"/>
    </source>
</evidence>
<evidence type="ECO:0008006" key="4">
    <source>
        <dbReference type="Google" id="ProtNLM"/>
    </source>
</evidence>
<dbReference type="RefSeq" id="WP_200522992.1">
    <property type="nucleotide sequence ID" value="NZ_JAEHNZ010000003.1"/>
</dbReference>
<protein>
    <recommendedName>
        <fullName evidence="4">Zinc-ribbon domain-containing protein</fullName>
    </recommendedName>
</protein>
<reference evidence="2 3" key="1">
    <citation type="journal article" date="2021" name="Pathogens">
        <title>Isolation and Characterization of Kingella bonacorsii sp. nov., A Novel Kingella Species Detected in a Stable Periodontitis Subject.</title>
        <authorList>
            <person name="Antezack A."/>
            <person name="Boxberger M."/>
            <person name="Rolland C."/>
            <person name="Monnet-Corti V."/>
            <person name="La Scola B."/>
        </authorList>
    </citation>
    <scope>NUCLEOTIDE SEQUENCE [LARGE SCALE GENOMIC DNA]</scope>
    <source>
        <strain evidence="2 3">Marseille-Q4569</strain>
    </source>
</reference>
<keyword evidence="1" id="KW-1133">Transmembrane helix</keyword>
<gene>
    <name evidence="2" type="ORF">JDW22_10365</name>
</gene>
<feature type="transmembrane region" description="Helical" evidence="1">
    <location>
        <begin position="38"/>
        <end position="55"/>
    </location>
</feature>